<evidence type="ECO:0000313" key="2">
    <source>
        <dbReference type="EMBL" id="KYN13432.1"/>
    </source>
</evidence>
<reference evidence="2 3" key="1">
    <citation type="submission" date="2015-09" db="EMBL/GenBank/DDBJ databases">
        <title>Trachymyrmex cornetzi WGS genome.</title>
        <authorList>
            <person name="Nygaard S."/>
            <person name="Hu H."/>
            <person name="Boomsma J."/>
            <person name="Zhang G."/>
        </authorList>
    </citation>
    <scope>NUCLEOTIDE SEQUENCE [LARGE SCALE GENOMIC DNA]</scope>
    <source>
        <strain evidence="2">Tcor2-1</strain>
        <tissue evidence="2">Whole body</tissue>
    </source>
</reference>
<sequence>MREVHRYTGDLQQRGRRVKTEEEKTAAGALRRSFSIAPAANLILRVKIHDEDLWAMPVIVNVWCHLPGDSDLLTGDDLAARWLVVDCAALSRLTVDILALILATRPPGRPAVPVILTHVPGSSVRRTS</sequence>
<dbReference type="AlphaFoldDB" id="A0A195DKR5"/>
<evidence type="ECO:0000313" key="3">
    <source>
        <dbReference type="Proteomes" id="UP000078492"/>
    </source>
</evidence>
<dbReference type="EMBL" id="KQ980765">
    <property type="protein sequence ID" value="KYN13432.1"/>
    <property type="molecule type" value="Genomic_DNA"/>
</dbReference>
<dbReference type="Proteomes" id="UP000078492">
    <property type="component" value="Unassembled WGS sequence"/>
</dbReference>
<name>A0A195DKR5_9HYME</name>
<protein>
    <submittedName>
        <fullName evidence="2">Uncharacterized protein</fullName>
    </submittedName>
</protein>
<feature type="region of interest" description="Disordered" evidence="1">
    <location>
        <begin position="1"/>
        <end position="22"/>
    </location>
</feature>
<keyword evidence="3" id="KW-1185">Reference proteome</keyword>
<proteinExistence type="predicted"/>
<evidence type="ECO:0000256" key="1">
    <source>
        <dbReference type="SAM" id="MobiDB-lite"/>
    </source>
</evidence>
<gene>
    <name evidence="2" type="ORF">ALC57_14445</name>
</gene>
<accession>A0A195DKR5</accession>
<organism evidence="2 3">
    <name type="scientific">Trachymyrmex cornetzi</name>
    <dbReference type="NCBI Taxonomy" id="471704"/>
    <lineage>
        <taxon>Eukaryota</taxon>
        <taxon>Metazoa</taxon>
        <taxon>Ecdysozoa</taxon>
        <taxon>Arthropoda</taxon>
        <taxon>Hexapoda</taxon>
        <taxon>Insecta</taxon>
        <taxon>Pterygota</taxon>
        <taxon>Neoptera</taxon>
        <taxon>Endopterygota</taxon>
        <taxon>Hymenoptera</taxon>
        <taxon>Apocrita</taxon>
        <taxon>Aculeata</taxon>
        <taxon>Formicoidea</taxon>
        <taxon>Formicidae</taxon>
        <taxon>Myrmicinae</taxon>
        <taxon>Trachymyrmex</taxon>
    </lineage>
</organism>